<dbReference type="InterPro" id="IPR045173">
    <property type="entry name" value="Cdt1"/>
</dbReference>
<dbReference type="SUPFAM" id="SSF46785">
    <property type="entry name" value="Winged helix' DNA-binding domain"/>
    <property type="match status" value="1"/>
</dbReference>
<dbReference type="Pfam" id="PF16679">
    <property type="entry name" value="CDT1_C"/>
    <property type="match status" value="1"/>
</dbReference>
<evidence type="ECO:0000256" key="2">
    <source>
        <dbReference type="ARBA" id="ARBA00023306"/>
    </source>
</evidence>
<dbReference type="SMART" id="SM01075">
    <property type="entry name" value="CDT1"/>
    <property type="match status" value="1"/>
</dbReference>
<dbReference type="Pfam" id="PF08839">
    <property type="entry name" value="CDT1"/>
    <property type="match status" value="1"/>
</dbReference>
<dbReference type="GO" id="GO:0030174">
    <property type="term" value="P:regulation of DNA-templated DNA replication initiation"/>
    <property type="evidence" value="ECO:0007669"/>
    <property type="project" value="InterPro"/>
</dbReference>
<gene>
    <name evidence="6" type="ORF">NDU88_004123</name>
</gene>
<feature type="region of interest" description="Disordered" evidence="4">
    <location>
        <begin position="33"/>
        <end position="54"/>
    </location>
</feature>
<proteinExistence type="inferred from homology"/>
<dbReference type="GO" id="GO:0003677">
    <property type="term" value="F:DNA binding"/>
    <property type="evidence" value="ECO:0007669"/>
    <property type="project" value="InterPro"/>
</dbReference>
<dbReference type="InterPro" id="IPR032054">
    <property type="entry name" value="Cdt1_C"/>
</dbReference>
<name>A0AAV7L5S9_PLEWA</name>
<evidence type="ECO:0000259" key="5">
    <source>
        <dbReference type="SMART" id="SM01075"/>
    </source>
</evidence>
<evidence type="ECO:0000256" key="4">
    <source>
        <dbReference type="SAM" id="MobiDB-lite"/>
    </source>
</evidence>
<dbReference type="EMBL" id="JANPWB010000016">
    <property type="protein sequence ID" value="KAJ1083968.1"/>
    <property type="molecule type" value="Genomic_DNA"/>
</dbReference>
<dbReference type="AlphaFoldDB" id="A0AAV7L5S9"/>
<organism evidence="6 7">
    <name type="scientific">Pleurodeles waltl</name>
    <name type="common">Iberian ribbed newt</name>
    <dbReference type="NCBI Taxonomy" id="8319"/>
    <lineage>
        <taxon>Eukaryota</taxon>
        <taxon>Metazoa</taxon>
        <taxon>Chordata</taxon>
        <taxon>Craniata</taxon>
        <taxon>Vertebrata</taxon>
        <taxon>Euteleostomi</taxon>
        <taxon>Amphibia</taxon>
        <taxon>Batrachia</taxon>
        <taxon>Caudata</taxon>
        <taxon>Salamandroidea</taxon>
        <taxon>Salamandridae</taxon>
        <taxon>Pleurodelinae</taxon>
        <taxon>Pleurodeles</taxon>
    </lineage>
</organism>
<evidence type="ECO:0000313" key="6">
    <source>
        <dbReference type="EMBL" id="KAJ1083968.1"/>
    </source>
</evidence>
<comment type="caution">
    <text evidence="6">The sequence shown here is derived from an EMBL/GenBank/DDBJ whole genome shotgun (WGS) entry which is preliminary data.</text>
</comment>
<feature type="coiled-coil region" evidence="3">
    <location>
        <begin position="214"/>
        <end position="241"/>
    </location>
</feature>
<dbReference type="InterPro" id="IPR038090">
    <property type="entry name" value="Cdt1_C_WH_dom_sf"/>
</dbReference>
<dbReference type="PANTHER" id="PTHR28637">
    <property type="entry name" value="DNA REPLICATION FACTOR CDT1"/>
    <property type="match status" value="1"/>
</dbReference>
<comment type="similarity">
    <text evidence="1">Belongs to the Cdt1 family.</text>
</comment>
<evidence type="ECO:0000256" key="1">
    <source>
        <dbReference type="ARBA" id="ARBA00008356"/>
    </source>
</evidence>
<dbReference type="CDD" id="cd08674">
    <property type="entry name" value="Cdt1_m"/>
    <property type="match status" value="1"/>
</dbReference>
<evidence type="ECO:0000313" key="7">
    <source>
        <dbReference type="Proteomes" id="UP001066276"/>
    </source>
</evidence>
<protein>
    <recommendedName>
        <fullName evidence="5">CDT1 Geminin-binding domain-containing protein</fullName>
    </recommendedName>
</protein>
<accession>A0AAV7L5S9</accession>
<dbReference type="InterPro" id="IPR036390">
    <property type="entry name" value="WH_DNA-bd_sf"/>
</dbReference>
<keyword evidence="3" id="KW-0175">Coiled coil</keyword>
<feature type="domain" description="CDT1 Geminin-binding" evidence="5">
    <location>
        <begin position="421"/>
        <end position="583"/>
    </location>
</feature>
<feature type="region of interest" description="Disordered" evidence="4">
    <location>
        <begin position="370"/>
        <end position="403"/>
    </location>
</feature>
<reference evidence="6" key="1">
    <citation type="journal article" date="2022" name="bioRxiv">
        <title>Sequencing and chromosome-scale assembly of the giantPleurodeles waltlgenome.</title>
        <authorList>
            <person name="Brown T."/>
            <person name="Elewa A."/>
            <person name="Iarovenko S."/>
            <person name="Subramanian E."/>
            <person name="Araus A.J."/>
            <person name="Petzold A."/>
            <person name="Susuki M."/>
            <person name="Suzuki K.-i.T."/>
            <person name="Hayashi T."/>
            <person name="Toyoda A."/>
            <person name="Oliveira C."/>
            <person name="Osipova E."/>
            <person name="Leigh N.D."/>
            <person name="Simon A."/>
            <person name="Yun M.H."/>
        </authorList>
    </citation>
    <scope>NUCLEOTIDE SEQUENCE</scope>
    <source>
        <strain evidence="6">20211129_DDA</strain>
        <tissue evidence="6">Liver</tissue>
    </source>
</reference>
<dbReference type="GO" id="GO:0071163">
    <property type="term" value="P:DNA replication preinitiation complex assembly"/>
    <property type="evidence" value="ECO:0007669"/>
    <property type="project" value="InterPro"/>
</dbReference>
<dbReference type="CDD" id="cd08767">
    <property type="entry name" value="Cdt1_c"/>
    <property type="match status" value="1"/>
</dbReference>
<dbReference type="GO" id="GO:0070182">
    <property type="term" value="F:DNA polymerase binding"/>
    <property type="evidence" value="ECO:0007669"/>
    <property type="project" value="TreeGrafter"/>
</dbReference>
<keyword evidence="7" id="KW-1185">Reference proteome</keyword>
<dbReference type="PANTHER" id="PTHR28637:SF1">
    <property type="entry name" value="DNA REPLICATION FACTOR CDT1"/>
    <property type="match status" value="1"/>
</dbReference>
<sequence length="777" mass="89419">MDQLRVTDYYAQAKASRFSPELAARLLRSSRSGEWVGRRERSPGAALADDSQRSCKKLRRSPSQLSSPFSITAQHHSTPLPMFMDKKSKNLVNEMLSPIWRSPLQEHLPFLQEAPQEKMLELKPHLQILQEPTLEPTLPLTPVPYVSDLQDLPKSLVHKGLDPEEDLKRAGHWISKEDRNNLEAREIKPEIKEEQTAYEGHLLPAVPVFELLDRENCLKRVREIEARVQKLKAMEEEQKQKPIEEKQKLKAMEELWEQKARVEACLPPQPVFQLLDHKGRLQRIQQIETHVAKLKAIKEENWISKEEEEEWKAKEKRCIKEEELGQEGTVERWLPPRPVFELLDRQGCRKRLLQIEAHVAKLKAVEEKKQRAREEKEWKTKEKEPKRLGSQVKEKSPSPEDAPVCHRVHTLAQTVTLGMPLPHKYTMLAEMFCSMDTIVTSLFNQCETVTFAKVKQGVQNTTHKPFEESNVGQIKTVYPSAYHFSLESSIPVSKDSVKKLDGQLTIQPLAGDECNDQRQFCALCLMERRHIFEGNLVDIVKQHHTVFLESLDPPVIIRGQITRWHPRFDVESVPEIPAAELPQPPQVNRLSTALEVLKKAHKVLTPKLEKAFTNLTWSSPNMRPVEKRGPAGDPVSEGPLVSISEALKGIPKIFQDRIQASESQKRQALLIRNLQQEERLAMMSRLPDVARLLRNVFVFEKKPVLTMEVACNRAITSYHSSMTLREMEIHLLLLSELVPNWLSIYPVQAEIYLKLDNKVELSLVLDALGKKVKEEDR</sequence>
<dbReference type="GO" id="GO:0005634">
    <property type="term" value="C:nucleus"/>
    <property type="evidence" value="ECO:0007669"/>
    <property type="project" value="TreeGrafter"/>
</dbReference>
<keyword evidence="2" id="KW-0131">Cell cycle</keyword>
<evidence type="ECO:0000256" key="3">
    <source>
        <dbReference type="SAM" id="Coils"/>
    </source>
</evidence>
<dbReference type="GO" id="GO:0000076">
    <property type="term" value="P:DNA replication checkpoint signaling"/>
    <property type="evidence" value="ECO:0007669"/>
    <property type="project" value="TreeGrafter"/>
</dbReference>
<dbReference type="InterPro" id="IPR014939">
    <property type="entry name" value="CDT1_Gemini-bd-like"/>
</dbReference>
<dbReference type="GO" id="GO:0000278">
    <property type="term" value="P:mitotic cell cycle"/>
    <property type="evidence" value="ECO:0007669"/>
    <property type="project" value="TreeGrafter"/>
</dbReference>
<dbReference type="Gene3D" id="1.10.10.1420">
    <property type="entry name" value="DNA replication factor Cdt1, C-terminal WH domain"/>
    <property type="match status" value="1"/>
</dbReference>
<dbReference type="Proteomes" id="UP001066276">
    <property type="component" value="Chromosome 12"/>
</dbReference>
<feature type="compositionally biased region" description="Basic and acidic residues" evidence="4">
    <location>
        <begin position="370"/>
        <end position="398"/>
    </location>
</feature>